<reference evidence="3" key="1">
    <citation type="journal article" date="2019" name="Int. J. Syst. Evol. Microbiol.">
        <title>The Global Catalogue of Microorganisms (GCM) 10K type strain sequencing project: providing services to taxonomists for standard genome sequencing and annotation.</title>
        <authorList>
            <consortium name="The Broad Institute Genomics Platform"/>
            <consortium name="The Broad Institute Genome Sequencing Center for Infectious Disease"/>
            <person name="Wu L."/>
            <person name="Ma J."/>
        </authorList>
    </citation>
    <scope>NUCLEOTIDE SEQUENCE [LARGE SCALE GENOMIC DNA]</scope>
    <source>
        <strain evidence="3">CGMCC 1.15928</strain>
    </source>
</reference>
<proteinExistence type="predicted"/>
<evidence type="ECO:0000313" key="3">
    <source>
        <dbReference type="Proteomes" id="UP000628854"/>
    </source>
</evidence>
<accession>A0ABQ1J6Q1</accession>
<name>A0ABQ1J6Q1_9PROT</name>
<sequence length="339" mass="35451">MFKRPRLSAQTFPVNAGIAGFLLFYAASCSGPQEPEPEQPAIEENSSSEQPVEPESAADTLPAVWSTDALDFPVRSLGIAGGASSTFAVAYEGGGLQIFDFNADRVTNVTDTDVVALAEGRYAMLSGTPVTFFPGIDSDGDITVWIHGGNLREAIPYELQISQSGRAEGLCAAPPAPGSEALHRLAYWTAGSTTLLVGEINESDGELAWSSVEDIETGQLIGACTFTFAGIEVYGDSIAESSNLRHRGRETLLTLSEAGGLSVLFGDGEEQAFDITPGITVRVPDMFTSLAATGDPRGGGYPDGLIILGGTIGNSDHRAILVDPKRITASSIPIPPGGR</sequence>
<evidence type="ECO:0000313" key="2">
    <source>
        <dbReference type="EMBL" id="GGB60116.1"/>
    </source>
</evidence>
<organism evidence="2 3">
    <name type="scientific">Henriciella pelagia</name>
    <dbReference type="NCBI Taxonomy" id="1977912"/>
    <lineage>
        <taxon>Bacteria</taxon>
        <taxon>Pseudomonadati</taxon>
        <taxon>Pseudomonadota</taxon>
        <taxon>Alphaproteobacteria</taxon>
        <taxon>Hyphomonadales</taxon>
        <taxon>Hyphomonadaceae</taxon>
        <taxon>Henriciella</taxon>
    </lineage>
</organism>
<protein>
    <submittedName>
        <fullName evidence="2">Uncharacterized protein</fullName>
    </submittedName>
</protein>
<evidence type="ECO:0000256" key="1">
    <source>
        <dbReference type="SAM" id="MobiDB-lite"/>
    </source>
</evidence>
<feature type="region of interest" description="Disordered" evidence="1">
    <location>
        <begin position="31"/>
        <end position="58"/>
    </location>
</feature>
<keyword evidence="3" id="KW-1185">Reference proteome</keyword>
<dbReference type="Proteomes" id="UP000628854">
    <property type="component" value="Unassembled WGS sequence"/>
</dbReference>
<dbReference type="EMBL" id="BMKF01000001">
    <property type="protein sequence ID" value="GGB60116.1"/>
    <property type="molecule type" value="Genomic_DNA"/>
</dbReference>
<gene>
    <name evidence="2" type="ORF">GCM10011503_05750</name>
</gene>
<comment type="caution">
    <text evidence="2">The sequence shown here is derived from an EMBL/GenBank/DDBJ whole genome shotgun (WGS) entry which is preliminary data.</text>
</comment>
<dbReference type="RefSeq" id="WP_084393682.1">
    <property type="nucleotide sequence ID" value="NZ_BMKF01000001.1"/>
</dbReference>